<feature type="transmembrane region" description="Helical" evidence="1">
    <location>
        <begin position="12"/>
        <end position="30"/>
    </location>
</feature>
<dbReference type="GO" id="GO:0000155">
    <property type="term" value="F:phosphorelay sensor kinase activity"/>
    <property type="evidence" value="ECO:0007669"/>
    <property type="project" value="InterPro"/>
</dbReference>
<organism evidence="3 4">
    <name type="scientific">Hymenobacter ginkgonis</name>
    <dbReference type="NCBI Taxonomy" id="2682976"/>
    <lineage>
        <taxon>Bacteria</taxon>
        <taxon>Pseudomonadati</taxon>
        <taxon>Bacteroidota</taxon>
        <taxon>Cytophagia</taxon>
        <taxon>Cytophagales</taxon>
        <taxon>Hymenobacteraceae</taxon>
        <taxon>Hymenobacter</taxon>
    </lineage>
</organism>
<protein>
    <submittedName>
        <fullName evidence="3">Sensor histidine kinase</fullName>
    </submittedName>
</protein>
<keyword evidence="1" id="KW-0472">Membrane</keyword>
<feature type="transmembrane region" description="Helical" evidence="1">
    <location>
        <begin position="42"/>
        <end position="61"/>
    </location>
</feature>
<feature type="domain" description="Signal transduction histidine kinase internal region" evidence="2">
    <location>
        <begin position="182"/>
        <end position="260"/>
    </location>
</feature>
<keyword evidence="4" id="KW-1185">Reference proteome</keyword>
<feature type="transmembrane region" description="Helical" evidence="1">
    <location>
        <begin position="73"/>
        <end position="95"/>
    </location>
</feature>
<name>A0A7K1T9M6_9BACT</name>
<dbReference type="RefSeq" id="WP_157561869.1">
    <property type="nucleotide sequence ID" value="NZ_WQKZ01000001.1"/>
</dbReference>
<accession>A0A7K1T9M6</accession>
<keyword evidence="3" id="KW-0808">Transferase</keyword>
<gene>
    <name evidence="3" type="ORF">GO988_02060</name>
</gene>
<evidence type="ECO:0000259" key="2">
    <source>
        <dbReference type="Pfam" id="PF06580"/>
    </source>
</evidence>
<keyword evidence="1" id="KW-0812">Transmembrane</keyword>
<dbReference type="InterPro" id="IPR050640">
    <property type="entry name" value="Bact_2-comp_sensor_kinase"/>
</dbReference>
<dbReference type="Pfam" id="PF06580">
    <property type="entry name" value="His_kinase"/>
    <property type="match status" value="1"/>
</dbReference>
<dbReference type="EMBL" id="WQKZ01000001">
    <property type="protein sequence ID" value="MVN75103.1"/>
    <property type="molecule type" value="Genomic_DNA"/>
</dbReference>
<keyword evidence="3" id="KW-0418">Kinase</keyword>
<feature type="transmembrane region" description="Helical" evidence="1">
    <location>
        <begin position="143"/>
        <end position="162"/>
    </location>
</feature>
<dbReference type="SUPFAM" id="SSF55874">
    <property type="entry name" value="ATPase domain of HSP90 chaperone/DNA topoisomerase II/histidine kinase"/>
    <property type="match status" value="1"/>
</dbReference>
<dbReference type="InterPro" id="IPR036890">
    <property type="entry name" value="HATPase_C_sf"/>
</dbReference>
<keyword evidence="1" id="KW-1133">Transmembrane helix</keyword>
<evidence type="ECO:0000256" key="1">
    <source>
        <dbReference type="SAM" id="Phobius"/>
    </source>
</evidence>
<dbReference type="Proteomes" id="UP000441336">
    <property type="component" value="Unassembled WGS sequence"/>
</dbReference>
<proteinExistence type="predicted"/>
<comment type="caution">
    <text evidence="3">The sequence shown here is derived from an EMBL/GenBank/DDBJ whole genome shotgun (WGS) entry which is preliminary data.</text>
</comment>
<evidence type="ECO:0000313" key="4">
    <source>
        <dbReference type="Proteomes" id="UP000441336"/>
    </source>
</evidence>
<dbReference type="GO" id="GO:0016020">
    <property type="term" value="C:membrane"/>
    <property type="evidence" value="ECO:0007669"/>
    <property type="project" value="InterPro"/>
</dbReference>
<sequence length="375" mass="41632">MAAFSFRRYLTPLIHVLAWGLLALTLLLFQPMAGHVVLPVQFWIKQGVLWVLWVAAFYLTVRVSVPRLLLRGHTGWFVAVLVATAATILLLSRALESAMHLPTLMHEAFQAAGVRLADGSLARRAGPGGQPGPPPPRGTRFDLVSLLITLLVLGIGTAITVVQNWQREAQLRERLDQQRVEAELSLLKAQINPHFFFNTLNNIYSLTLIDGDRARAALHRLSRMMRYVLYDTAAGPTPLSKEVAFIQDYITLMQLRLTDRVQVTFDHPDPVHEVLIAPMMLLPFVENAFKHGVAATQASHIYIGLQQPTPGEVVVEVRNTRFAAAGTDLAGSNGIGLVNTRRRLDLLYPGHYSLAVTEHTPADEFEVKLRLEVNG</sequence>
<dbReference type="PANTHER" id="PTHR34220:SF7">
    <property type="entry name" value="SENSOR HISTIDINE KINASE YPDA"/>
    <property type="match status" value="1"/>
</dbReference>
<dbReference type="PANTHER" id="PTHR34220">
    <property type="entry name" value="SENSOR HISTIDINE KINASE YPDA"/>
    <property type="match status" value="1"/>
</dbReference>
<dbReference type="AlphaFoldDB" id="A0A7K1T9M6"/>
<evidence type="ECO:0000313" key="3">
    <source>
        <dbReference type="EMBL" id="MVN75103.1"/>
    </source>
</evidence>
<reference evidence="3 4" key="1">
    <citation type="submission" date="2019-12" db="EMBL/GenBank/DDBJ databases">
        <title>Hymenobacter sp. HMF4947 Genome sequencing and assembly.</title>
        <authorList>
            <person name="Kang H."/>
            <person name="Cha I."/>
            <person name="Kim H."/>
            <person name="Joh K."/>
        </authorList>
    </citation>
    <scope>NUCLEOTIDE SEQUENCE [LARGE SCALE GENOMIC DNA]</scope>
    <source>
        <strain evidence="3 4">HMF4947</strain>
    </source>
</reference>
<dbReference type="InterPro" id="IPR010559">
    <property type="entry name" value="Sig_transdc_His_kin_internal"/>
</dbReference>
<dbReference type="Gene3D" id="3.30.565.10">
    <property type="entry name" value="Histidine kinase-like ATPase, C-terminal domain"/>
    <property type="match status" value="1"/>
</dbReference>